<proteinExistence type="inferred from homology"/>
<evidence type="ECO:0000313" key="4">
    <source>
        <dbReference type="Proteomes" id="UP000650524"/>
    </source>
</evidence>
<sequence>MHYTYVLRSEKDSRLYTGSTNDLRRRLSEHSHGKVSSTKHRDPFKLIYYEACLNEQDARAREKYLKTGMGKRYLKNRIKRFLSSNGVNDTARKAKKADRL</sequence>
<evidence type="ECO:0000259" key="2">
    <source>
        <dbReference type="PROSITE" id="PS50164"/>
    </source>
</evidence>
<dbReference type="AlphaFoldDB" id="A0A8J6T3J1"/>
<reference evidence="3 4" key="1">
    <citation type="submission" date="2020-08" db="EMBL/GenBank/DDBJ databases">
        <title>Bridging the membrane lipid divide: bacteria of the FCB group superphylum have the potential to synthesize archaeal ether lipids.</title>
        <authorList>
            <person name="Villanueva L."/>
            <person name="Von Meijenfeldt F.A.B."/>
            <person name="Westbye A.B."/>
            <person name="Yadav S."/>
            <person name="Hopmans E.C."/>
            <person name="Dutilh B.E."/>
            <person name="Sinninghe Damste J.S."/>
        </authorList>
    </citation>
    <scope>NUCLEOTIDE SEQUENCE [LARGE SCALE GENOMIC DNA]</scope>
    <source>
        <strain evidence="3">NIOZ-UU27</strain>
    </source>
</reference>
<comment type="caution">
    <text evidence="3">The sequence shown here is derived from an EMBL/GenBank/DDBJ whole genome shotgun (WGS) entry which is preliminary data.</text>
</comment>
<dbReference type="InterPro" id="IPR000305">
    <property type="entry name" value="GIY-YIG_endonuc"/>
</dbReference>
<dbReference type="Proteomes" id="UP000650524">
    <property type="component" value="Unassembled WGS sequence"/>
</dbReference>
<organism evidence="3 4">
    <name type="scientific">Candidatus Desulfacyla euxinica</name>
    <dbReference type="NCBI Taxonomy" id="2841693"/>
    <lineage>
        <taxon>Bacteria</taxon>
        <taxon>Deltaproteobacteria</taxon>
        <taxon>Candidatus Desulfacyla</taxon>
    </lineage>
</organism>
<dbReference type="Pfam" id="PF01541">
    <property type="entry name" value="GIY-YIG"/>
    <property type="match status" value="1"/>
</dbReference>
<evidence type="ECO:0000313" key="3">
    <source>
        <dbReference type="EMBL" id="MBC8176242.1"/>
    </source>
</evidence>
<dbReference type="PANTHER" id="PTHR34477">
    <property type="entry name" value="UPF0213 PROTEIN YHBQ"/>
    <property type="match status" value="1"/>
</dbReference>
<dbReference type="InterPro" id="IPR050190">
    <property type="entry name" value="UPF0213_domain"/>
</dbReference>
<name>A0A8J6T3J1_9DELT</name>
<accession>A0A8J6T3J1</accession>
<dbReference type="EMBL" id="JACNJD010000116">
    <property type="protein sequence ID" value="MBC8176242.1"/>
    <property type="molecule type" value="Genomic_DNA"/>
</dbReference>
<evidence type="ECO:0000256" key="1">
    <source>
        <dbReference type="ARBA" id="ARBA00007435"/>
    </source>
</evidence>
<dbReference type="Gene3D" id="3.40.1440.10">
    <property type="entry name" value="GIY-YIG endonuclease"/>
    <property type="match status" value="1"/>
</dbReference>
<dbReference type="SUPFAM" id="SSF82771">
    <property type="entry name" value="GIY-YIG endonuclease"/>
    <property type="match status" value="1"/>
</dbReference>
<dbReference type="PANTHER" id="PTHR34477:SF1">
    <property type="entry name" value="UPF0213 PROTEIN YHBQ"/>
    <property type="match status" value="1"/>
</dbReference>
<protein>
    <submittedName>
        <fullName evidence="3">GIY-YIG nuclease family protein</fullName>
    </submittedName>
</protein>
<comment type="similarity">
    <text evidence="1">Belongs to the UPF0213 family.</text>
</comment>
<dbReference type="InterPro" id="IPR035901">
    <property type="entry name" value="GIY-YIG_endonuc_sf"/>
</dbReference>
<gene>
    <name evidence="3" type="ORF">H8E19_02470</name>
</gene>
<feature type="domain" description="GIY-YIG" evidence="2">
    <location>
        <begin position="1"/>
        <end position="75"/>
    </location>
</feature>
<dbReference type="PROSITE" id="PS50164">
    <property type="entry name" value="GIY_YIG"/>
    <property type="match status" value="1"/>
</dbReference>
<dbReference type="CDD" id="cd10449">
    <property type="entry name" value="GIY-YIG_SLX1_like"/>
    <property type="match status" value="1"/>
</dbReference>